<dbReference type="HAMAP" id="MF_02114">
    <property type="entry name" value="CofC"/>
    <property type="match status" value="1"/>
</dbReference>
<dbReference type="EC" id="2.7.7.105" evidence="5"/>
<evidence type="ECO:0000256" key="2">
    <source>
        <dbReference type="ARBA" id="ARBA00022695"/>
    </source>
</evidence>
<dbReference type="EMBL" id="BNJG01000001">
    <property type="protein sequence ID" value="GHO55703.1"/>
    <property type="molecule type" value="Genomic_DNA"/>
</dbReference>
<evidence type="ECO:0000256" key="4">
    <source>
        <dbReference type="ARBA" id="ARBA00023134"/>
    </source>
</evidence>
<comment type="similarity">
    <text evidence="5">Belongs to the CofC family.</text>
</comment>
<proteinExistence type="inferred from homology"/>
<accession>A0ABQ3USM5</accession>
<dbReference type="InterPro" id="IPR002835">
    <property type="entry name" value="CofC"/>
</dbReference>
<evidence type="ECO:0000256" key="3">
    <source>
        <dbReference type="ARBA" id="ARBA00022741"/>
    </source>
</evidence>
<dbReference type="RefSeq" id="WP_201372267.1">
    <property type="nucleotide sequence ID" value="NZ_BNJG01000001.1"/>
</dbReference>
<comment type="function">
    <text evidence="5">Guanylyltransferase that catalyzes the activation of phosphoenolpyruvate (PEP) as enolpyruvoyl-2-diphospho-5'-guanosine, via the condensation of PEP with GTP. It is involved in the biosynthesis of coenzyme F420, a hydride carrier cofactor.</text>
</comment>
<organism evidence="6 7">
    <name type="scientific">Ktedonobacter robiniae</name>
    <dbReference type="NCBI Taxonomy" id="2778365"/>
    <lineage>
        <taxon>Bacteria</taxon>
        <taxon>Bacillati</taxon>
        <taxon>Chloroflexota</taxon>
        <taxon>Ktedonobacteria</taxon>
        <taxon>Ktedonobacterales</taxon>
        <taxon>Ktedonobacteraceae</taxon>
        <taxon>Ktedonobacter</taxon>
    </lineage>
</organism>
<evidence type="ECO:0000313" key="7">
    <source>
        <dbReference type="Proteomes" id="UP000654345"/>
    </source>
</evidence>
<gene>
    <name evidence="5" type="primary">fbiD</name>
    <name evidence="6" type="ORF">KSB_41780</name>
</gene>
<dbReference type="PANTHER" id="PTHR40392">
    <property type="entry name" value="2-PHOSPHO-L-LACTATE GUANYLYLTRANSFERASE"/>
    <property type="match status" value="1"/>
</dbReference>
<evidence type="ECO:0000256" key="1">
    <source>
        <dbReference type="ARBA" id="ARBA00022679"/>
    </source>
</evidence>
<dbReference type="InterPro" id="IPR029044">
    <property type="entry name" value="Nucleotide-diphossugar_trans"/>
</dbReference>
<comment type="catalytic activity">
    <reaction evidence="5">
        <text>phosphoenolpyruvate + GTP + H(+) = enolpyruvoyl-2-diphospho-5'-guanosine + diphosphate</text>
        <dbReference type="Rhea" id="RHEA:30519"/>
        <dbReference type="ChEBI" id="CHEBI:15378"/>
        <dbReference type="ChEBI" id="CHEBI:33019"/>
        <dbReference type="ChEBI" id="CHEBI:37565"/>
        <dbReference type="ChEBI" id="CHEBI:58702"/>
        <dbReference type="ChEBI" id="CHEBI:143701"/>
        <dbReference type="EC" id="2.7.7.105"/>
    </reaction>
</comment>
<dbReference type="Gene3D" id="3.90.550.10">
    <property type="entry name" value="Spore Coat Polysaccharide Biosynthesis Protein SpsA, Chain A"/>
    <property type="match status" value="1"/>
</dbReference>
<sequence>MGHRALIPVKQLSAVKTRLSEHLTPEQRSTLVLDMLHRVIDALHASEVLECISVVSADPEVLERARRWGAHGLVEEQPGHNQALTAAAHHAIHHGATTLLTLSADLPLLKGQDVRAMIELSASHQVVLAPSRDSTGTNAFLARPPLVVPYVFGVNSLQHYVAQARALKLDHTFYRQLGTELDIDTIEDLQLFRHYDQCATLVNR</sequence>
<protein>
    <recommendedName>
        <fullName evidence="5">Phosphoenolpyruvate guanylyltransferase</fullName>
        <shortName evidence="5">PEP guanylyltransferase</shortName>
        <ecNumber evidence="5">2.7.7.105</ecNumber>
    </recommendedName>
</protein>
<keyword evidence="3 5" id="KW-0547">Nucleotide-binding</keyword>
<keyword evidence="7" id="KW-1185">Reference proteome</keyword>
<evidence type="ECO:0000313" key="6">
    <source>
        <dbReference type="EMBL" id="GHO55703.1"/>
    </source>
</evidence>
<comment type="caution">
    <text evidence="6">The sequence shown here is derived from an EMBL/GenBank/DDBJ whole genome shotgun (WGS) entry which is preliminary data.</text>
</comment>
<keyword evidence="4 5" id="KW-0342">GTP-binding</keyword>
<dbReference type="Proteomes" id="UP000654345">
    <property type="component" value="Unassembled WGS sequence"/>
</dbReference>
<keyword evidence="1 5" id="KW-0808">Transferase</keyword>
<dbReference type="SUPFAM" id="SSF53448">
    <property type="entry name" value="Nucleotide-diphospho-sugar transferases"/>
    <property type="match status" value="1"/>
</dbReference>
<dbReference type="NCBIfam" id="TIGR03552">
    <property type="entry name" value="F420_cofC"/>
    <property type="match status" value="1"/>
</dbReference>
<keyword evidence="2 5" id="KW-0548">Nucleotidyltransferase</keyword>
<reference evidence="6 7" key="1">
    <citation type="journal article" date="2021" name="Int. J. Syst. Evol. Microbiol.">
        <title>Reticulibacter mediterranei gen. nov., sp. nov., within the new family Reticulibacteraceae fam. nov., and Ktedonospora formicarum gen. nov., sp. nov., Ktedonobacter robiniae sp. nov., Dictyobacter formicarum sp. nov. and Dictyobacter arantiisoli sp. nov., belonging to the class Ktedonobacteria.</title>
        <authorList>
            <person name="Yabe S."/>
            <person name="Zheng Y."/>
            <person name="Wang C.M."/>
            <person name="Sakai Y."/>
            <person name="Abe K."/>
            <person name="Yokota A."/>
            <person name="Donadio S."/>
            <person name="Cavaletti L."/>
            <person name="Monciardini P."/>
        </authorList>
    </citation>
    <scope>NUCLEOTIDE SEQUENCE [LARGE SCALE GENOMIC DNA]</scope>
    <source>
        <strain evidence="6 7">SOSP1-30</strain>
    </source>
</reference>
<comment type="pathway">
    <text evidence="5">Cofactor biosynthesis; coenzyme F420 biosynthesis.</text>
</comment>
<dbReference type="Pfam" id="PF01983">
    <property type="entry name" value="CofC"/>
    <property type="match status" value="1"/>
</dbReference>
<name>A0ABQ3USM5_9CHLR</name>
<evidence type="ECO:0000256" key="5">
    <source>
        <dbReference type="HAMAP-Rule" id="MF_02114"/>
    </source>
</evidence>
<dbReference type="PANTHER" id="PTHR40392:SF1">
    <property type="entry name" value="2-PHOSPHO-L-LACTATE GUANYLYLTRANSFERASE"/>
    <property type="match status" value="1"/>
</dbReference>